<evidence type="ECO:0000256" key="6">
    <source>
        <dbReference type="ARBA" id="ARBA00022723"/>
    </source>
</evidence>
<accession>A0A6A5X8A2</accession>
<dbReference type="InterPro" id="IPR012001">
    <property type="entry name" value="Thiamin_PyroP_enz_TPP-bd_dom"/>
</dbReference>
<comment type="cofactor">
    <cofactor evidence="2">
        <name>thiamine diphosphate</name>
        <dbReference type="ChEBI" id="CHEBI:58937"/>
    </cofactor>
</comment>
<feature type="binding site" evidence="11">
    <location>
        <position position="450"/>
    </location>
    <ligand>
        <name>Mg(2+)</name>
        <dbReference type="ChEBI" id="CHEBI:18420"/>
    </ligand>
</feature>
<dbReference type="PANTHER" id="PTHR43452:SF30">
    <property type="entry name" value="PYRUVATE DECARBOXYLASE ISOZYME 1-RELATED"/>
    <property type="match status" value="1"/>
</dbReference>
<dbReference type="InterPro" id="IPR012000">
    <property type="entry name" value="Thiamin_PyroP_enz_cen_dom"/>
</dbReference>
<feature type="domain" description="Thiamine pyrophosphate enzyme TPP-binding" evidence="14">
    <location>
        <begin position="403"/>
        <end position="484"/>
    </location>
</feature>
<dbReference type="InterPro" id="IPR047213">
    <property type="entry name" value="TPP_PYR_PDC_IPDC-like"/>
</dbReference>
<keyword evidence="16" id="KW-0670">Pyruvate</keyword>
<dbReference type="SUPFAM" id="SSF52467">
    <property type="entry name" value="DHS-like NAD/FAD-binding domain"/>
    <property type="match status" value="1"/>
</dbReference>
<evidence type="ECO:0000259" key="15">
    <source>
        <dbReference type="Pfam" id="PF02776"/>
    </source>
</evidence>
<evidence type="ECO:0000256" key="1">
    <source>
        <dbReference type="ARBA" id="ARBA00001041"/>
    </source>
</evidence>
<evidence type="ECO:0000256" key="11">
    <source>
        <dbReference type="PIRSR" id="PIRSR036565-2"/>
    </source>
</evidence>
<gene>
    <name evidence="16" type="ORF">BU24DRAFT_401849</name>
</gene>
<evidence type="ECO:0000256" key="3">
    <source>
        <dbReference type="ARBA" id="ARBA00007812"/>
    </source>
</evidence>
<dbReference type="GeneID" id="54282903"/>
<dbReference type="Pfam" id="PF02776">
    <property type="entry name" value="TPP_enzyme_N"/>
    <property type="match status" value="1"/>
</dbReference>
<dbReference type="RefSeq" id="XP_033377517.1">
    <property type="nucleotide sequence ID" value="XM_033525506.1"/>
</dbReference>
<dbReference type="OrthoDB" id="308383at2759"/>
<feature type="domain" description="Thiamine pyrophosphate enzyme central" evidence="13">
    <location>
        <begin position="205"/>
        <end position="340"/>
    </location>
</feature>
<keyword evidence="8 11" id="KW-0460">Magnesium</keyword>
<sequence length="609" mass="66727">MTVSKIPLSRYLWERIHQLGVDSIFGVPGDFNLQTLDTIYDVKGLSWVGNQNELNAAYAADGYARIKKVPGVFVTTHGVGELSALNGVAGAYSERVKMIHVVGQTPRPMQERNMMIHHSIGNKPDHQLYNQASRDLRLTAAELWDIETAPAEIDRVIRECIVQSGPVYIFIPLDLGAEEVSADLLDTPLDLTPKIDEKAQIAAVEVILSALSAAKNPAVFIDALVDRFNGNEEAQELVSKLNVPFYCANMGKAIVDETHEKYVGVWNGVVSTPGLDRAAKEADLMITLGYLPADTNSGAFSRKLDDKTTIHIDPFEVVVKGEVYPNLHIKPFLNALIKALPSQPTHNIPNPKADFPQLRVPLDKDASHVTQSWLWPQFESFLQPGDVVIGETGTATFGLCDISFPPNVRFHTQTYYGSIGWATAATLGMEIARRELDGEDLGRTILVTGDGSMAMTIQEVGTMIKHGIKPIIFVINNAGYTIERVIWGAHQPYNDIVPTAYSHLLPLFHHPSPTTSFHIGRTKDEMARVFSSKTLAKPTVLQLAEIVVEKLDSSWRLPALLAWRGGDKHKQFLTEAGIVDTYGGWGLNELEGGNGNGVNGTNGVVNGKS</sequence>
<keyword evidence="7" id="KW-0210">Decarboxylase</keyword>
<dbReference type="InterPro" id="IPR012110">
    <property type="entry name" value="PDC/IPDC-like"/>
</dbReference>
<dbReference type="GO" id="GO:0000949">
    <property type="term" value="P:aromatic amino acid family catabolic process to alcohol via Ehrlich pathway"/>
    <property type="evidence" value="ECO:0007669"/>
    <property type="project" value="TreeGrafter"/>
</dbReference>
<evidence type="ECO:0000256" key="4">
    <source>
        <dbReference type="ARBA" id="ARBA00013202"/>
    </source>
</evidence>
<dbReference type="InterPro" id="IPR029061">
    <property type="entry name" value="THDP-binding"/>
</dbReference>
<evidence type="ECO:0000256" key="8">
    <source>
        <dbReference type="ARBA" id="ARBA00022842"/>
    </source>
</evidence>
<dbReference type="Gene3D" id="3.40.50.1220">
    <property type="entry name" value="TPP-binding domain"/>
    <property type="match status" value="1"/>
</dbReference>
<dbReference type="Pfam" id="PF02775">
    <property type="entry name" value="TPP_enzyme_C"/>
    <property type="match status" value="1"/>
</dbReference>
<evidence type="ECO:0000256" key="5">
    <source>
        <dbReference type="ARBA" id="ARBA00014422"/>
    </source>
</evidence>
<dbReference type="EC" id="4.1.1.1" evidence="4"/>
<dbReference type="GO" id="GO:0005829">
    <property type="term" value="C:cytosol"/>
    <property type="evidence" value="ECO:0007669"/>
    <property type="project" value="TreeGrafter"/>
</dbReference>
<dbReference type="GO" id="GO:0030976">
    <property type="term" value="F:thiamine pyrophosphate binding"/>
    <property type="evidence" value="ECO:0007669"/>
    <property type="project" value="InterPro"/>
</dbReference>
<feature type="binding site" evidence="11">
    <location>
        <position position="479"/>
    </location>
    <ligand>
        <name>Mg(2+)</name>
        <dbReference type="ChEBI" id="CHEBI:18420"/>
    </ligand>
</feature>
<evidence type="ECO:0000256" key="7">
    <source>
        <dbReference type="ARBA" id="ARBA00022793"/>
    </source>
</evidence>
<dbReference type="CDD" id="cd07038">
    <property type="entry name" value="TPP_PYR_PDC_IPDC_like"/>
    <property type="match status" value="1"/>
</dbReference>
<comment type="cofactor">
    <cofactor evidence="11">
        <name>Mg(2+)</name>
        <dbReference type="ChEBI" id="CHEBI:18420"/>
    </cofactor>
    <text evidence="11">Binds 1 Mg(2+) per subunit.</text>
</comment>
<dbReference type="PANTHER" id="PTHR43452">
    <property type="entry name" value="PYRUVATE DECARBOXYLASE"/>
    <property type="match status" value="1"/>
</dbReference>
<dbReference type="SUPFAM" id="SSF52518">
    <property type="entry name" value="Thiamin diphosphate-binding fold (THDP-binding)"/>
    <property type="match status" value="2"/>
</dbReference>
<name>A0A6A5X8A2_9PLEO</name>
<dbReference type="Gene3D" id="3.40.50.970">
    <property type="match status" value="2"/>
</dbReference>
<dbReference type="CDD" id="cd02005">
    <property type="entry name" value="TPP_PDC_IPDC"/>
    <property type="match status" value="1"/>
</dbReference>
<dbReference type="Proteomes" id="UP000799778">
    <property type="component" value="Unassembled WGS sequence"/>
</dbReference>
<keyword evidence="10" id="KW-0456">Lyase</keyword>
<dbReference type="FunFam" id="3.40.50.970:FF:000019">
    <property type="entry name" value="Pyruvate decarboxylase isozyme"/>
    <property type="match status" value="1"/>
</dbReference>
<dbReference type="FunFam" id="3.40.50.970:FF:000024">
    <property type="entry name" value="Pyruvate decarboxylase isozyme"/>
    <property type="match status" value="1"/>
</dbReference>
<dbReference type="InterPro" id="IPR029035">
    <property type="entry name" value="DHS-like_NAD/FAD-binding_dom"/>
</dbReference>
<keyword evidence="6 11" id="KW-0479">Metal-binding</keyword>
<reference evidence="16" key="1">
    <citation type="journal article" date="2020" name="Stud. Mycol.">
        <title>101 Dothideomycetes genomes: a test case for predicting lifestyles and emergence of pathogens.</title>
        <authorList>
            <person name="Haridas S."/>
            <person name="Albert R."/>
            <person name="Binder M."/>
            <person name="Bloem J."/>
            <person name="Labutti K."/>
            <person name="Salamov A."/>
            <person name="Andreopoulos B."/>
            <person name="Baker S."/>
            <person name="Barry K."/>
            <person name="Bills G."/>
            <person name="Bluhm B."/>
            <person name="Cannon C."/>
            <person name="Castanera R."/>
            <person name="Culley D."/>
            <person name="Daum C."/>
            <person name="Ezra D."/>
            <person name="Gonzalez J."/>
            <person name="Henrissat B."/>
            <person name="Kuo A."/>
            <person name="Liang C."/>
            <person name="Lipzen A."/>
            <person name="Lutzoni F."/>
            <person name="Magnuson J."/>
            <person name="Mondo S."/>
            <person name="Nolan M."/>
            <person name="Ohm R."/>
            <person name="Pangilinan J."/>
            <person name="Park H.-J."/>
            <person name="Ramirez L."/>
            <person name="Alfaro M."/>
            <person name="Sun H."/>
            <person name="Tritt A."/>
            <person name="Yoshinaga Y."/>
            <person name="Zwiers L.-H."/>
            <person name="Turgeon B."/>
            <person name="Goodwin S."/>
            <person name="Spatafora J."/>
            <person name="Crous P."/>
            <person name="Grigoriev I."/>
        </authorList>
    </citation>
    <scope>NUCLEOTIDE SEQUENCE</scope>
    <source>
        <strain evidence="16">CBS 175.79</strain>
    </source>
</reference>
<evidence type="ECO:0000256" key="2">
    <source>
        <dbReference type="ARBA" id="ARBA00001964"/>
    </source>
</evidence>
<dbReference type="GO" id="GO:0005634">
    <property type="term" value="C:nucleus"/>
    <property type="evidence" value="ECO:0007669"/>
    <property type="project" value="TreeGrafter"/>
</dbReference>
<dbReference type="GO" id="GO:0000287">
    <property type="term" value="F:magnesium ion binding"/>
    <property type="evidence" value="ECO:0007669"/>
    <property type="project" value="InterPro"/>
</dbReference>
<dbReference type="GO" id="GO:0004737">
    <property type="term" value="F:pyruvate decarboxylase activity"/>
    <property type="evidence" value="ECO:0007669"/>
    <property type="project" value="UniProtKB-EC"/>
</dbReference>
<comment type="catalytic activity">
    <reaction evidence="1">
        <text>a 2-oxocarboxylate + H(+) = an aldehyde + CO2</text>
        <dbReference type="Rhea" id="RHEA:11628"/>
        <dbReference type="ChEBI" id="CHEBI:15378"/>
        <dbReference type="ChEBI" id="CHEBI:16526"/>
        <dbReference type="ChEBI" id="CHEBI:17478"/>
        <dbReference type="ChEBI" id="CHEBI:35179"/>
        <dbReference type="EC" id="4.1.1.1"/>
    </reaction>
</comment>
<proteinExistence type="inferred from homology"/>
<feature type="binding site" evidence="11">
    <location>
        <position position="477"/>
    </location>
    <ligand>
        <name>Mg(2+)</name>
        <dbReference type="ChEBI" id="CHEBI:18420"/>
    </ligand>
</feature>
<dbReference type="PIRSF" id="PIRSF036565">
    <property type="entry name" value="Pyruvt_ip_decrb"/>
    <property type="match status" value="1"/>
</dbReference>
<protein>
    <recommendedName>
        <fullName evidence="5">Pyruvate decarboxylase</fullName>
        <ecNumber evidence="4">4.1.1.1</ecNumber>
    </recommendedName>
</protein>
<evidence type="ECO:0000256" key="9">
    <source>
        <dbReference type="ARBA" id="ARBA00023052"/>
    </source>
</evidence>
<evidence type="ECO:0000313" key="16">
    <source>
        <dbReference type="EMBL" id="KAF2009178.1"/>
    </source>
</evidence>
<keyword evidence="17" id="KW-1185">Reference proteome</keyword>
<keyword evidence="9 12" id="KW-0786">Thiamine pyrophosphate</keyword>
<dbReference type="InterPro" id="IPR011766">
    <property type="entry name" value="TPP_enzyme_TPP-bd"/>
</dbReference>
<evidence type="ECO:0000259" key="13">
    <source>
        <dbReference type="Pfam" id="PF00205"/>
    </source>
</evidence>
<evidence type="ECO:0000256" key="12">
    <source>
        <dbReference type="RuleBase" id="RU362132"/>
    </source>
</evidence>
<organism evidence="16 17">
    <name type="scientific">Aaosphaeria arxii CBS 175.79</name>
    <dbReference type="NCBI Taxonomy" id="1450172"/>
    <lineage>
        <taxon>Eukaryota</taxon>
        <taxon>Fungi</taxon>
        <taxon>Dikarya</taxon>
        <taxon>Ascomycota</taxon>
        <taxon>Pezizomycotina</taxon>
        <taxon>Dothideomycetes</taxon>
        <taxon>Pleosporomycetidae</taxon>
        <taxon>Pleosporales</taxon>
        <taxon>Pleosporales incertae sedis</taxon>
        <taxon>Aaosphaeria</taxon>
    </lineage>
</organism>
<evidence type="ECO:0000313" key="17">
    <source>
        <dbReference type="Proteomes" id="UP000799778"/>
    </source>
</evidence>
<dbReference type="AlphaFoldDB" id="A0A6A5X8A2"/>
<evidence type="ECO:0000256" key="10">
    <source>
        <dbReference type="ARBA" id="ARBA00023239"/>
    </source>
</evidence>
<dbReference type="Pfam" id="PF00205">
    <property type="entry name" value="TPP_enzyme_M"/>
    <property type="match status" value="1"/>
</dbReference>
<comment type="similarity">
    <text evidence="3 12">Belongs to the TPP enzyme family.</text>
</comment>
<dbReference type="EMBL" id="ML978079">
    <property type="protein sequence ID" value="KAF2009178.1"/>
    <property type="molecule type" value="Genomic_DNA"/>
</dbReference>
<dbReference type="InterPro" id="IPR047214">
    <property type="entry name" value="TPP_PDC_IPDC"/>
</dbReference>
<feature type="domain" description="Thiamine pyrophosphate enzyme N-terminal TPP-binding" evidence="15">
    <location>
        <begin position="9"/>
        <end position="115"/>
    </location>
</feature>
<evidence type="ECO:0000259" key="14">
    <source>
        <dbReference type="Pfam" id="PF02775"/>
    </source>
</evidence>